<comment type="subcellular location">
    <subcellularLocation>
        <location evidence="2">Nucleus</location>
    </subcellularLocation>
</comment>
<dbReference type="PANTHER" id="PTHR11829">
    <property type="entry name" value="FORKHEAD BOX PROTEIN"/>
    <property type="match status" value="1"/>
</dbReference>
<evidence type="ECO:0000313" key="5">
    <source>
        <dbReference type="Proteomes" id="UP000241462"/>
    </source>
</evidence>
<dbReference type="CDD" id="cd00059">
    <property type="entry name" value="FH_FOX"/>
    <property type="match status" value="1"/>
</dbReference>
<dbReference type="EMBL" id="KZ678403">
    <property type="protein sequence ID" value="PSR93926.1"/>
    <property type="molecule type" value="Genomic_DNA"/>
</dbReference>
<dbReference type="Proteomes" id="UP000241462">
    <property type="component" value="Unassembled WGS sequence"/>
</dbReference>
<dbReference type="InterPro" id="IPR001766">
    <property type="entry name" value="Fork_head_dom"/>
</dbReference>
<accession>A0A2T3AE48</accession>
<dbReference type="InterPro" id="IPR036388">
    <property type="entry name" value="WH-like_DNA-bd_sf"/>
</dbReference>
<evidence type="ECO:0000256" key="1">
    <source>
        <dbReference type="ARBA" id="ARBA00023125"/>
    </source>
</evidence>
<organism evidence="4 5">
    <name type="scientific">Coniella lustricola</name>
    <dbReference type="NCBI Taxonomy" id="2025994"/>
    <lineage>
        <taxon>Eukaryota</taxon>
        <taxon>Fungi</taxon>
        <taxon>Dikarya</taxon>
        <taxon>Ascomycota</taxon>
        <taxon>Pezizomycotina</taxon>
        <taxon>Sordariomycetes</taxon>
        <taxon>Sordariomycetidae</taxon>
        <taxon>Diaporthales</taxon>
        <taxon>Schizoparmaceae</taxon>
        <taxon>Coniella</taxon>
    </lineage>
</organism>
<keyword evidence="2" id="KW-0539">Nucleus</keyword>
<dbReference type="STRING" id="2025994.A0A2T3AE48"/>
<feature type="DNA-binding region" description="Fork-head" evidence="2">
    <location>
        <begin position="5"/>
        <end position="81"/>
    </location>
</feature>
<dbReference type="InterPro" id="IPR050211">
    <property type="entry name" value="FOX_domain-containing"/>
</dbReference>
<keyword evidence="5" id="KW-1185">Reference proteome</keyword>
<dbReference type="PROSITE" id="PS50039">
    <property type="entry name" value="FORK_HEAD_3"/>
    <property type="match status" value="1"/>
</dbReference>
<protein>
    <recommendedName>
        <fullName evidence="3">Fork-head domain-containing protein</fullName>
    </recommendedName>
</protein>
<dbReference type="SUPFAM" id="SSF46785">
    <property type="entry name" value="Winged helix' DNA-binding domain"/>
    <property type="match status" value="1"/>
</dbReference>
<dbReference type="OrthoDB" id="5954824at2759"/>
<gene>
    <name evidence="4" type="ORF">BD289DRAFT_336714</name>
</gene>
<dbReference type="PRINTS" id="PR00053">
    <property type="entry name" value="FORKHEAD"/>
</dbReference>
<dbReference type="GO" id="GO:0000978">
    <property type="term" value="F:RNA polymerase II cis-regulatory region sequence-specific DNA binding"/>
    <property type="evidence" value="ECO:0007669"/>
    <property type="project" value="TreeGrafter"/>
</dbReference>
<name>A0A2T3AE48_9PEZI</name>
<dbReference type="InParanoid" id="A0A2T3AE48"/>
<dbReference type="InterPro" id="IPR036390">
    <property type="entry name" value="WH_DNA-bd_sf"/>
</dbReference>
<evidence type="ECO:0000256" key="2">
    <source>
        <dbReference type="PROSITE-ProRule" id="PRU00089"/>
    </source>
</evidence>
<evidence type="ECO:0000313" key="4">
    <source>
        <dbReference type="EMBL" id="PSR93926.1"/>
    </source>
</evidence>
<dbReference type="PANTHER" id="PTHR11829:SF343">
    <property type="entry name" value="FORK-HEAD DOMAIN-CONTAINING PROTEIN"/>
    <property type="match status" value="1"/>
</dbReference>
<evidence type="ECO:0000259" key="3">
    <source>
        <dbReference type="PROSITE" id="PS50039"/>
    </source>
</evidence>
<feature type="domain" description="Fork-head" evidence="3">
    <location>
        <begin position="5"/>
        <end position="81"/>
    </location>
</feature>
<feature type="non-terminal residue" evidence="4">
    <location>
        <position position="81"/>
    </location>
</feature>
<proteinExistence type="predicted"/>
<keyword evidence="1 2" id="KW-0238">DNA-binding</keyword>
<dbReference type="Pfam" id="PF00250">
    <property type="entry name" value="Forkhead"/>
    <property type="match status" value="1"/>
</dbReference>
<dbReference type="GO" id="GO:0000981">
    <property type="term" value="F:DNA-binding transcription factor activity, RNA polymerase II-specific"/>
    <property type="evidence" value="ECO:0007669"/>
    <property type="project" value="TreeGrafter"/>
</dbReference>
<sequence length="81" mass="9828">EENAKPPYTYAQMIALAIWKAPSRRRTLSQIYDFIRTTWCYYQRDDTWENSIRHNLSLHKKFFDKQARAKDDPGKGNYWLI</sequence>
<feature type="non-terminal residue" evidence="4">
    <location>
        <position position="1"/>
    </location>
</feature>
<dbReference type="GO" id="GO:0005634">
    <property type="term" value="C:nucleus"/>
    <property type="evidence" value="ECO:0007669"/>
    <property type="project" value="UniProtKB-SubCell"/>
</dbReference>
<dbReference type="Gene3D" id="1.10.10.10">
    <property type="entry name" value="Winged helix-like DNA-binding domain superfamily/Winged helix DNA-binding domain"/>
    <property type="match status" value="1"/>
</dbReference>
<dbReference type="AlphaFoldDB" id="A0A2T3AE48"/>
<reference evidence="4 5" key="1">
    <citation type="journal article" date="2018" name="Mycol. Prog.">
        <title>Coniella lustricola, a new species from submerged detritus.</title>
        <authorList>
            <person name="Raudabaugh D.B."/>
            <person name="Iturriaga T."/>
            <person name="Carver A."/>
            <person name="Mondo S."/>
            <person name="Pangilinan J."/>
            <person name="Lipzen A."/>
            <person name="He G."/>
            <person name="Amirebrahimi M."/>
            <person name="Grigoriev I.V."/>
            <person name="Miller A.N."/>
        </authorList>
    </citation>
    <scope>NUCLEOTIDE SEQUENCE [LARGE SCALE GENOMIC DNA]</scope>
    <source>
        <strain evidence="4 5">B22-T-1</strain>
    </source>
</reference>
<dbReference type="SMART" id="SM00339">
    <property type="entry name" value="FH"/>
    <property type="match status" value="1"/>
</dbReference>